<gene>
    <name evidence="2" type="ORF">DVS81_12565</name>
</gene>
<protein>
    <submittedName>
        <fullName evidence="2">NAD-dependent epimerase/dehydratase family protein</fullName>
    </submittedName>
</protein>
<name>A0A369XN24_9PROT</name>
<dbReference type="PANTHER" id="PTHR48079">
    <property type="entry name" value="PROTEIN YEEZ"/>
    <property type="match status" value="1"/>
</dbReference>
<proteinExistence type="predicted"/>
<organism evidence="2 3">
    <name type="scientific">Candidatus Accumulibacter meliphilus</name>
    <dbReference type="NCBI Taxonomy" id="2211374"/>
    <lineage>
        <taxon>Bacteria</taxon>
        <taxon>Pseudomonadati</taxon>
        <taxon>Pseudomonadota</taxon>
        <taxon>Betaproteobacteria</taxon>
        <taxon>Candidatus Accumulibacter</taxon>
    </lineage>
</organism>
<dbReference type="InterPro" id="IPR001509">
    <property type="entry name" value="Epimerase_deHydtase"/>
</dbReference>
<dbReference type="EMBL" id="QPGA01000024">
    <property type="protein sequence ID" value="RDE50192.1"/>
    <property type="molecule type" value="Genomic_DNA"/>
</dbReference>
<dbReference type="Gene3D" id="3.40.50.720">
    <property type="entry name" value="NAD(P)-binding Rossmann-like Domain"/>
    <property type="match status" value="1"/>
</dbReference>
<dbReference type="Pfam" id="PF01370">
    <property type="entry name" value="Epimerase"/>
    <property type="match status" value="1"/>
</dbReference>
<comment type="caution">
    <text evidence="2">The sequence shown here is derived from an EMBL/GenBank/DDBJ whole genome shotgun (WGS) entry which is preliminary data.</text>
</comment>
<dbReference type="InterPro" id="IPR036291">
    <property type="entry name" value="NAD(P)-bd_dom_sf"/>
</dbReference>
<evidence type="ECO:0000313" key="2">
    <source>
        <dbReference type="EMBL" id="RDE50192.1"/>
    </source>
</evidence>
<accession>A0A369XN24</accession>
<dbReference type="Proteomes" id="UP000253831">
    <property type="component" value="Unassembled WGS sequence"/>
</dbReference>
<dbReference type="GO" id="GO:0004029">
    <property type="term" value="F:aldehyde dehydrogenase (NAD+) activity"/>
    <property type="evidence" value="ECO:0007669"/>
    <property type="project" value="TreeGrafter"/>
</dbReference>
<sequence>MQKLLIVGCGDIARRLLPRLLGHYRVFALVRDAEQVAFWRDKGARPVLADLDRPDSLRRIAGLAQIIIHLAPPATCKPTGGASDRRDTRTRWLLAALASGMSLPQRIVYISTSGVYGDCSGERVDETRVLCPGTARAHRRVDAERQLRAFGRRGVVVSILRVPGIYAADRLPIERLRRGVAALRKADDVYTNHIHADDLAMMTCAALRYGRGNRAYNATDDSEIRMGDYFDLVADRFDLPRVPRLSRDEAQEQLSALQLSFMSESRRLLNQRVKKELRVRLHYPRVEDGVAAAAIGHDFHINGHDSWKHPTS</sequence>
<dbReference type="SUPFAM" id="SSF51735">
    <property type="entry name" value="NAD(P)-binding Rossmann-fold domains"/>
    <property type="match status" value="1"/>
</dbReference>
<feature type="domain" description="NAD-dependent epimerase/dehydratase" evidence="1">
    <location>
        <begin position="5"/>
        <end position="217"/>
    </location>
</feature>
<evidence type="ECO:0000313" key="3">
    <source>
        <dbReference type="Proteomes" id="UP000253831"/>
    </source>
</evidence>
<dbReference type="GO" id="GO:0005737">
    <property type="term" value="C:cytoplasm"/>
    <property type="evidence" value="ECO:0007669"/>
    <property type="project" value="TreeGrafter"/>
</dbReference>
<evidence type="ECO:0000259" key="1">
    <source>
        <dbReference type="Pfam" id="PF01370"/>
    </source>
</evidence>
<dbReference type="AlphaFoldDB" id="A0A369XN24"/>
<dbReference type="PANTHER" id="PTHR48079:SF6">
    <property type="entry name" value="NAD(P)-BINDING DOMAIN-CONTAINING PROTEIN-RELATED"/>
    <property type="match status" value="1"/>
</dbReference>
<dbReference type="InterPro" id="IPR051783">
    <property type="entry name" value="NAD(P)-dependent_oxidoreduct"/>
</dbReference>
<reference evidence="2 3" key="1">
    <citation type="submission" date="2018-05" db="EMBL/GenBank/DDBJ databases">
        <title>Integrated omic analyses show evidence that a Ca. Accumulibacter phosphatis strain performs denitrification under micro-aerobic conditions.</title>
        <authorList>
            <person name="Camejo P.Y."/>
            <person name="Katherine M.D."/>
            <person name="Daniel N.R."/>
        </authorList>
    </citation>
    <scope>NUCLEOTIDE SEQUENCE [LARGE SCALE GENOMIC DNA]</scope>
    <source>
        <strain evidence="2">UW-LDO-IC</strain>
    </source>
</reference>